<evidence type="ECO:0000313" key="5">
    <source>
        <dbReference type="EMBL" id="RKU48317.1"/>
    </source>
</evidence>
<dbReference type="InterPro" id="IPR008183">
    <property type="entry name" value="Aldose_1/G6P_1-epimerase"/>
</dbReference>
<evidence type="ECO:0000313" key="6">
    <source>
        <dbReference type="Proteomes" id="UP000275385"/>
    </source>
</evidence>
<dbReference type="OrthoDB" id="1659429at2759"/>
<dbReference type="InterPro" id="IPR025532">
    <property type="entry name" value="G6P_1-epimerase"/>
</dbReference>
<accession>A0A420YKB0</accession>
<dbReference type="SUPFAM" id="SSF74650">
    <property type="entry name" value="Galactose mutarotase-like"/>
    <property type="match status" value="1"/>
</dbReference>
<dbReference type="PANTHER" id="PTHR11122:SF13">
    <property type="entry name" value="GLUCOSE-6-PHOSPHATE 1-EPIMERASE"/>
    <property type="match status" value="1"/>
</dbReference>
<dbReference type="Proteomes" id="UP000275385">
    <property type="component" value="Unassembled WGS sequence"/>
</dbReference>
<dbReference type="PANTHER" id="PTHR11122">
    <property type="entry name" value="APOSPORY-ASSOCIATED PROTEIN C-RELATED"/>
    <property type="match status" value="1"/>
</dbReference>
<dbReference type="GO" id="GO:0030246">
    <property type="term" value="F:carbohydrate binding"/>
    <property type="evidence" value="ECO:0007669"/>
    <property type="project" value="InterPro"/>
</dbReference>
<reference evidence="5 6" key="1">
    <citation type="submission" date="2018-08" db="EMBL/GenBank/DDBJ databases">
        <title>Draft genome of the lignicolous fungus Coniochaeta pulveracea.</title>
        <authorList>
            <person name="Borstlap C.J."/>
            <person name="De Witt R.N."/>
            <person name="Botha A."/>
            <person name="Volschenk H."/>
        </authorList>
    </citation>
    <scope>NUCLEOTIDE SEQUENCE [LARGE SCALE GENOMIC DNA]</scope>
    <source>
        <strain evidence="5 6">CAB683</strain>
    </source>
</reference>
<evidence type="ECO:0000256" key="1">
    <source>
        <dbReference type="ARBA" id="ARBA00001096"/>
    </source>
</evidence>
<dbReference type="GO" id="GO:0005737">
    <property type="term" value="C:cytoplasm"/>
    <property type="evidence" value="ECO:0007669"/>
    <property type="project" value="TreeGrafter"/>
</dbReference>
<dbReference type="Pfam" id="PF01263">
    <property type="entry name" value="Aldose_epim"/>
    <property type="match status" value="2"/>
</dbReference>
<dbReference type="AlphaFoldDB" id="A0A420YKB0"/>
<dbReference type="STRING" id="177199.A0A420YKB0"/>
<dbReference type="GO" id="GO:0047938">
    <property type="term" value="F:glucose-6-phosphate 1-epimerase activity"/>
    <property type="evidence" value="ECO:0007669"/>
    <property type="project" value="UniProtKB-EC"/>
</dbReference>
<sequence>MFNSGSTPPLLHWSDVSIDRSLNLASKHRPFLLLLYHLLSLPTLKFTPSTRSHPIPLFTEPTMVARPNKPSALSATPGPQRQAAVNISHGNQRVAATLPTGESVEILLYGATVVSWKDAAGEEKLWLSEKAALDGSKAVRGGIPLVFPVCYAPYNLLYLFHSYSVSRQVTPVANSCDKQVFGPPPPNHATSSLPQHGFARTSNWEFLGKSTSESEAEGGNADLSVKLDFGLSSAGLDAETRKKWGYDFNLIYSVTLGKKSLTTSLVVTNDDERSFELQVLMHTYFRIKDITQVSITGLQDAEYLDKVDNLKAKKETSSAVKIEGETDRVYTPSGTVAIQEGGKTSFTVTRDNLADVVLWNPWVEKAQGMGDYAPKDGYKNMVCVEAGSVRGWQTLEKGDAFEGSQTITLE</sequence>
<evidence type="ECO:0000256" key="3">
    <source>
        <dbReference type="ARBA" id="ARBA00012083"/>
    </source>
</evidence>
<dbReference type="InterPro" id="IPR014718">
    <property type="entry name" value="GH-type_carb-bd"/>
</dbReference>
<keyword evidence="6" id="KW-1185">Reference proteome</keyword>
<dbReference type="CDD" id="cd09020">
    <property type="entry name" value="D-hex-6-P-epi_like"/>
    <property type="match status" value="1"/>
</dbReference>
<evidence type="ECO:0000256" key="2">
    <source>
        <dbReference type="ARBA" id="ARBA00005866"/>
    </source>
</evidence>
<name>A0A420YKB0_9PEZI</name>
<dbReference type="EC" id="5.1.3.15" evidence="3"/>
<gene>
    <name evidence="5" type="ORF">DL546_008100</name>
</gene>
<comment type="catalytic activity">
    <reaction evidence="1">
        <text>alpha-D-glucose 6-phosphate = beta-D-glucose 6-phosphate</text>
        <dbReference type="Rhea" id="RHEA:16249"/>
        <dbReference type="ChEBI" id="CHEBI:58225"/>
        <dbReference type="ChEBI" id="CHEBI:58247"/>
        <dbReference type="EC" id="5.1.3.15"/>
    </reaction>
</comment>
<comment type="caution">
    <text evidence="5">The sequence shown here is derived from an EMBL/GenBank/DDBJ whole genome shotgun (WGS) entry which is preliminary data.</text>
</comment>
<dbReference type="EMBL" id="QVQW01000005">
    <property type="protein sequence ID" value="RKU48317.1"/>
    <property type="molecule type" value="Genomic_DNA"/>
</dbReference>
<dbReference type="GO" id="GO:0005975">
    <property type="term" value="P:carbohydrate metabolic process"/>
    <property type="evidence" value="ECO:0007669"/>
    <property type="project" value="InterPro"/>
</dbReference>
<proteinExistence type="inferred from homology"/>
<comment type="similarity">
    <text evidence="2">Belongs to the glucose-6-phosphate 1-epimerase family.</text>
</comment>
<protein>
    <recommendedName>
        <fullName evidence="3">glucose-6-phosphate 1-epimerase</fullName>
        <ecNumber evidence="3">5.1.3.15</ecNumber>
    </recommendedName>
</protein>
<dbReference type="InterPro" id="IPR011013">
    <property type="entry name" value="Gal_mutarotase_sf_dom"/>
</dbReference>
<organism evidence="5 6">
    <name type="scientific">Coniochaeta pulveracea</name>
    <dbReference type="NCBI Taxonomy" id="177199"/>
    <lineage>
        <taxon>Eukaryota</taxon>
        <taxon>Fungi</taxon>
        <taxon>Dikarya</taxon>
        <taxon>Ascomycota</taxon>
        <taxon>Pezizomycotina</taxon>
        <taxon>Sordariomycetes</taxon>
        <taxon>Sordariomycetidae</taxon>
        <taxon>Coniochaetales</taxon>
        <taxon>Coniochaetaceae</taxon>
        <taxon>Coniochaeta</taxon>
    </lineage>
</organism>
<keyword evidence="4" id="KW-0413">Isomerase</keyword>
<dbReference type="Gene3D" id="2.70.98.10">
    <property type="match status" value="1"/>
</dbReference>
<evidence type="ECO:0000256" key="4">
    <source>
        <dbReference type="ARBA" id="ARBA00023235"/>
    </source>
</evidence>